<reference evidence="3 4" key="1">
    <citation type="journal article" date="2021" name="Microorganisms">
        <title>Acidisoma silvae sp. nov. and Acidisomacellulosilytica sp. nov., Two Acidophilic Bacteria Isolated from Decaying Wood, Hydrolyzing Cellulose and Producing Poly-3-hydroxybutyrate.</title>
        <authorList>
            <person name="Mieszkin S."/>
            <person name="Pouder E."/>
            <person name="Uroz S."/>
            <person name="Simon-Colin C."/>
            <person name="Alain K."/>
        </authorList>
    </citation>
    <scope>NUCLEOTIDE SEQUENCE [LARGE SCALE GENOMIC DNA]</scope>
    <source>
        <strain evidence="3 4">HW T5.17</strain>
    </source>
</reference>
<proteinExistence type="predicted"/>
<dbReference type="InterPro" id="IPR036249">
    <property type="entry name" value="Thioredoxin-like_sf"/>
</dbReference>
<keyword evidence="1" id="KW-0732">Signal</keyword>
<name>A0A963Z1Q7_9PROT</name>
<evidence type="ECO:0000313" key="4">
    <source>
        <dbReference type="Proteomes" id="UP000721844"/>
    </source>
</evidence>
<dbReference type="AlphaFoldDB" id="A0A963Z1Q7"/>
<dbReference type="Gene3D" id="3.40.30.10">
    <property type="entry name" value="Glutaredoxin"/>
    <property type="match status" value="1"/>
</dbReference>
<dbReference type="SUPFAM" id="SSF52833">
    <property type="entry name" value="Thioredoxin-like"/>
    <property type="match status" value="1"/>
</dbReference>
<feature type="chain" id="PRO_5037010376" evidence="1">
    <location>
        <begin position="21"/>
        <end position="255"/>
    </location>
</feature>
<sequence length="255" mass="26604">MSYRSVFAAAGLVLASASWAGPVFAQQSTSAADGSALSPAQRAAVIGLIRQELVEDPSILRAAIGALQAQDQQSQAAVQGKAIAAAQADLVHNAADPSIGSPRAPITVVEFYDTRCPYCRVMRPEFSALVKQDPNVRVVFKDIPILGQNSVTEARALLAAQRQGGYEKMQAALMTQQAAPTEAHLRSLATQLGLNGDQLIRDMDDPAIGQRLAANTTLAQQLGITGTPGIIVGTQLVPGAISLDDLQKLVAAQAG</sequence>
<dbReference type="CDD" id="cd03023">
    <property type="entry name" value="DsbA_Com1_like"/>
    <property type="match status" value="1"/>
</dbReference>
<accession>A0A963Z1Q7</accession>
<dbReference type="PROSITE" id="PS51352">
    <property type="entry name" value="THIOREDOXIN_2"/>
    <property type="match status" value="1"/>
</dbReference>
<organism evidence="3 4">
    <name type="scientific">Acidisoma cellulosilyticum</name>
    <dbReference type="NCBI Taxonomy" id="2802395"/>
    <lineage>
        <taxon>Bacteria</taxon>
        <taxon>Pseudomonadati</taxon>
        <taxon>Pseudomonadota</taxon>
        <taxon>Alphaproteobacteria</taxon>
        <taxon>Acetobacterales</taxon>
        <taxon>Acidocellaceae</taxon>
        <taxon>Acidisoma</taxon>
    </lineage>
</organism>
<gene>
    <name evidence="3" type="ORF">ACELLULO517_09125</name>
</gene>
<evidence type="ECO:0000259" key="2">
    <source>
        <dbReference type="PROSITE" id="PS51352"/>
    </source>
</evidence>
<dbReference type="EMBL" id="JAESVA010000003">
    <property type="protein sequence ID" value="MCB8880392.1"/>
    <property type="molecule type" value="Genomic_DNA"/>
</dbReference>
<dbReference type="InterPro" id="IPR051470">
    <property type="entry name" value="Thiol:disulfide_interchange"/>
</dbReference>
<feature type="domain" description="Thioredoxin" evidence="2">
    <location>
        <begin position="64"/>
        <end position="255"/>
    </location>
</feature>
<comment type="caution">
    <text evidence="3">The sequence shown here is derived from an EMBL/GenBank/DDBJ whole genome shotgun (WGS) entry which is preliminary data.</text>
</comment>
<evidence type="ECO:0000313" key="3">
    <source>
        <dbReference type="EMBL" id="MCB8880392.1"/>
    </source>
</evidence>
<dbReference type="PANTHER" id="PTHR35272">
    <property type="entry name" value="THIOL:DISULFIDE INTERCHANGE PROTEIN DSBC-RELATED"/>
    <property type="match status" value="1"/>
</dbReference>
<dbReference type="PANTHER" id="PTHR35272:SF3">
    <property type="entry name" value="THIOL:DISULFIDE INTERCHANGE PROTEIN DSBC"/>
    <property type="match status" value="1"/>
</dbReference>
<protein>
    <submittedName>
        <fullName evidence="3">DsbA family protein</fullName>
    </submittedName>
</protein>
<dbReference type="InterPro" id="IPR013766">
    <property type="entry name" value="Thioredoxin_domain"/>
</dbReference>
<dbReference type="Pfam" id="PF01323">
    <property type="entry name" value="DSBA"/>
    <property type="match status" value="1"/>
</dbReference>
<evidence type="ECO:0000256" key="1">
    <source>
        <dbReference type="SAM" id="SignalP"/>
    </source>
</evidence>
<dbReference type="Proteomes" id="UP000721844">
    <property type="component" value="Unassembled WGS sequence"/>
</dbReference>
<dbReference type="InterPro" id="IPR001853">
    <property type="entry name" value="DSBA-like_thioredoxin_dom"/>
</dbReference>
<dbReference type="RefSeq" id="WP_227307039.1">
    <property type="nucleotide sequence ID" value="NZ_JAESVA010000003.1"/>
</dbReference>
<feature type="signal peptide" evidence="1">
    <location>
        <begin position="1"/>
        <end position="20"/>
    </location>
</feature>
<dbReference type="GO" id="GO:0016491">
    <property type="term" value="F:oxidoreductase activity"/>
    <property type="evidence" value="ECO:0007669"/>
    <property type="project" value="InterPro"/>
</dbReference>
<keyword evidence="4" id="KW-1185">Reference proteome</keyword>